<dbReference type="InterPro" id="IPR018076">
    <property type="entry name" value="T2SS_GspF_dom"/>
</dbReference>
<evidence type="ECO:0000256" key="4">
    <source>
        <dbReference type="ARBA" id="ARBA00022692"/>
    </source>
</evidence>
<reference evidence="9 10" key="1">
    <citation type="submission" date="2020-02" db="EMBL/GenBank/DDBJ databases">
        <title>Albibacoteraceae fam. nov., the first described family within the subdivision 4 Verrucomicrobia.</title>
        <authorList>
            <person name="Xi F."/>
        </authorList>
    </citation>
    <scope>NUCLEOTIDE SEQUENCE [LARGE SCALE GENOMIC DNA]</scope>
    <source>
        <strain evidence="9 10">CK1056</strain>
    </source>
</reference>
<feature type="domain" description="Type II secretion system protein GspF" evidence="8">
    <location>
        <begin position="219"/>
        <end position="340"/>
    </location>
</feature>
<protein>
    <submittedName>
        <fullName evidence="9">Type II secretion system F family protein</fullName>
    </submittedName>
</protein>
<dbReference type="InterPro" id="IPR003004">
    <property type="entry name" value="GspF/PilC"/>
</dbReference>
<feature type="transmembrane region" description="Helical" evidence="7">
    <location>
        <begin position="321"/>
        <end position="339"/>
    </location>
</feature>
<feature type="domain" description="Type II secretion system protein GspF" evidence="8">
    <location>
        <begin position="43"/>
        <end position="135"/>
    </location>
</feature>
<organism evidence="9 10">
    <name type="scientific">Oceanipulchritudo coccoides</name>
    <dbReference type="NCBI Taxonomy" id="2706888"/>
    <lineage>
        <taxon>Bacteria</taxon>
        <taxon>Pseudomonadati</taxon>
        <taxon>Verrucomicrobiota</taxon>
        <taxon>Opitutia</taxon>
        <taxon>Puniceicoccales</taxon>
        <taxon>Oceanipulchritudinaceae</taxon>
        <taxon>Oceanipulchritudo</taxon>
    </lineage>
</organism>
<evidence type="ECO:0000256" key="1">
    <source>
        <dbReference type="ARBA" id="ARBA00004651"/>
    </source>
</evidence>
<keyword evidence="3" id="KW-1003">Cell membrane</keyword>
<dbReference type="InterPro" id="IPR042094">
    <property type="entry name" value="T2SS_GspF_sf"/>
</dbReference>
<dbReference type="AlphaFoldDB" id="A0A6B2LZB5"/>
<dbReference type="EMBL" id="JAAGNX010000002">
    <property type="protein sequence ID" value="NDV61998.1"/>
    <property type="molecule type" value="Genomic_DNA"/>
</dbReference>
<evidence type="ECO:0000259" key="8">
    <source>
        <dbReference type="Pfam" id="PF00482"/>
    </source>
</evidence>
<keyword evidence="10" id="KW-1185">Reference proteome</keyword>
<evidence type="ECO:0000313" key="9">
    <source>
        <dbReference type="EMBL" id="NDV61998.1"/>
    </source>
</evidence>
<dbReference type="Pfam" id="PF00482">
    <property type="entry name" value="T2SSF"/>
    <property type="match status" value="2"/>
</dbReference>
<name>A0A6B2LZB5_9BACT</name>
<proteinExistence type="inferred from homology"/>
<dbReference type="GO" id="GO:0005886">
    <property type="term" value="C:plasma membrane"/>
    <property type="evidence" value="ECO:0007669"/>
    <property type="project" value="UniProtKB-SubCell"/>
</dbReference>
<keyword evidence="6 7" id="KW-0472">Membrane</keyword>
<comment type="similarity">
    <text evidence="2">Belongs to the GSP F family.</text>
</comment>
<evidence type="ECO:0000256" key="3">
    <source>
        <dbReference type="ARBA" id="ARBA00022475"/>
    </source>
</evidence>
<evidence type="ECO:0000256" key="6">
    <source>
        <dbReference type="ARBA" id="ARBA00023136"/>
    </source>
</evidence>
<dbReference type="PRINTS" id="PR00812">
    <property type="entry name" value="BCTERIALGSPF"/>
</dbReference>
<dbReference type="PANTHER" id="PTHR30012">
    <property type="entry name" value="GENERAL SECRETION PATHWAY PROTEIN"/>
    <property type="match status" value="1"/>
</dbReference>
<keyword evidence="4 7" id="KW-0812">Transmembrane</keyword>
<evidence type="ECO:0000256" key="5">
    <source>
        <dbReference type="ARBA" id="ARBA00022989"/>
    </source>
</evidence>
<dbReference type="RefSeq" id="WP_163963503.1">
    <property type="nucleotide sequence ID" value="NZ_JAAGNX010000002.1"/>
</dbReference>
<feature type="transmembrane region" description="Helical" evidence="7">
    <location>
        <begin position="113"/>
        <end position="134"/>
    </location>
</feature>
<evidence type="ECO:0000256" key="7">
    <source>
        <dbReference type="SAM" id="Phobius"/>
    </source>
</evidence>
<gene>
    <name evidence="9" type="ORF">G0Q06_06005</name>
</gene>
<keyword evidence="5 7" id="KW-1133">Transmembrane helix</keyword>
<comment type="caution">
    <text evidence="9">The sequence shown here is derived from an EMBL/GenBank/DDBJ whole genome shotgun (WGS) entry which is preliminary data.</text>
</comment>
<feature type="transmembrane region" description="Helical" evidence="7">
    <location>
        <begin position="160"/>
        <end position="182"/>
    </location>
</feature>
<comment type="subcellular location">
    <subcellularLocation>
        <location evidence="1">Cell membrane</location>
        <topology evidence="1">Multi-pass membrane protein</topology>
    </subcellularLocation>
</comment>
<dbReference type="PANTHER" id="PTHR30012:SF0">
    <property type="entry name" value="TYPE II SECRETION SYSTEM PROTEIN F-RELATED"/>
    <property type="match status" value="1"/>
</dbReference>
<accession>A0A6B2LZB5</accession>
<sequence>MRQNRHFCPKWSWWIRAGERAVLGLELGHIIGAAGPGVGPAERNGLKCILGHLNAGSGMVEAMREASLCLPVEAWSLLQAGEHTGKFGEAMCDVGELLRQQEARRRAFFGQMWYPAMVGLVGIGVMAIILFWVVPQMRELSESMGLGDNLPWLTEHIGQLYGGIFSGIITLLLLGLAGFSLIRLIGKRSAKWGYLEEVIAGRFPVAGSVFRHVREARLLRQLGTLLQAGTPIPRALEMVAASSSNRWEQEELTRFRSSLLMGMGFSVSLRACPLFDEEGIPLLEVGQESGKLESFMLRIAAGREEEVAWAIAQITRLVEPLFLFVLSGAIGGMVLAYLLPMVRLLEQAGGAF</sequence>
<dbReference type="Proteomes" id="UP000478417">
    <property type="component" value="Unassembled WGS sequence"/>
</dbReference>
<dbReference type="Gene3D" id="1.20.81.30">
    <property type="entry name" value="Type II secretion system (T2SS), domain F"/>
    <property type="match status" value="2"/>
</dbReference>
<evidence type="ECO:0000256" key="2">
    <source>
        <dbReference type="ARBA" id="ARBA00005745"/>
    </source>
</evidence>
<evidence type="ECO:0000313" key="10">
    <source>
        <dbReference type="Proteomes" id="UP000478417"/>
    </source>
</evidence>